<dbReference type="InterPro" id="IPR012947">
    <property type="entry name" value="tRNA_SAD"/>
</dbReference>
<feature type="binding site" evidence="11">
    <location>
        <position position="680"/>
    </location>
    <ligand>
        <name>Zn(2+)</name>
        <dbReference type="ChEBI" id="CHEBI:29105"/>
    </ligand>
</feature>
<dbReference type="HAMAP" id="MF_00036_B">
    <property type="entry name" value="Ala_tRNA_synth_B"/>
    <property type="match status" value="1"/>
</dbReference>
<comment type="subcellular location">
    <subcellularLocation>
        <location evidence="11">Cytoplasm</location>
    </subcellularLocation>
</comment>
<evidence type="ECO:0000259" key="12">
    <source>
        <dbReference type="PROSITE" id="PS50860"/>
    </source>
</evidence>
<dbReference type="Gene3D" id="2.40.30.130">
    <property type="match status" value="1"/>
</dbReference>
<comment type="cofactor">
    <cofactor evidence="11">
        <name>Zn(2+)</name>
        <dbReference type="ChEBI" id="CHEBI:29105"/>
    </cofactor>
    <text evidence="11">Binds 1 zinc ion per subunit.</text>
</comment>
<dbReference type="PANTHER" id="PTHR11777:SF9">
    <property type="entry name" value="ALANINE--TRNA LIGASE, CYTOPLASMIC"/>
    <property type="match status" value="1"/>
</dbReference>
<keyword evidence="11" id="KW-0963">Cytoplasm</keyword>
<dbReference type="Pfam" id="PF01411">
    <property type="entry name" value="tRNA-synt_2c"/>
    <property type="match status" value="1"/>
</dbReference>
<keyword evidence="3 11" id="KW-0436">Ligase</keyword>
<dbReference type="EMBL" id="BAABIE010000002">
    <property type="protein sequence ID" value="GAA4739989.1"/>
    <property type="molecule type" value="Genomic_DNA"/>
</dbReference>
<evidence type="ECO:0000256" key="3">
    <source>
        <dbReference type="ARBA" id="ARBA00022598"/>
    </source>
</evidence>
<comment type="function">
    <text evidence="9 11">Catalyzes the attachment of alanine to tRNA(Ala) in a two-step reaction: alanine is first activated by ATP to form Ala-AMP and then transferred to the acceptor end of tRNA(Ala). Also edits incorrectly charged Ser-tRNA(Ala) and Gly-tRNA(Ala) via its editing domain.</text>
</comment>
<keyword evidence="4 11" id="KW-0547">Nucleotide-binding</keyword>
<dbReference type="InterPro" id="IPR009000">
    <property type="entry name" value="Transl_B-barrel_sf"/>
</dbReference>
<dbReference type="InterPro" id="IPR018163">
    <property type="entry name" value="Thr/Ala-tRNA-synth_IIc_edit"/>
</dbReference>
<dbReference type="InterPro" id="IPR018164">
    <property type="entry name" value="Ala-tRNA-synth_IIc_N"/>
</dbReference>
<evidence type="ECO:0000256" key="11">
    <source>
        <dbReference type="HAMAP-Rule" id="MF_00036"/>
    </source>
</evidence>
<dbReference type="InterPro" id="IPR018162">
    <property type="entry name" value="Ala-tRNA-ligase_IIc_anticod-bd"/>
</dbReference>
<evidence type="ECO:0000256" key="8">
    <source>
        <dbReference type="ARBA" id="ARBA00023146"/>
    </source>
</evidence>
<dbReference type="NCBIfam" id="TIGR00344">
    <property type="entry name" value="alaS"/>
    <property type="match status" value="1"/>
</dbReference>
<comment type="similarity">
    <text evidence="1 11">Belongs to the class-II aminoacyl-tRNA synthetase family.</text>
</comment>
<keyword evidence="7 11" id="KW-0648">Protein biosynthesis</keyword>
<dbReference type="PRINTS" id="PR00980">
    <property type="entry name" value="TRNASYNTHALA"/>
</dbReference>
<name>A0ABP8YUL0_9ACTN</name>
<comment type="domain">
    <text evidence="11">Consists of three domains; the N-terminal catalytic domain, the editing domain and the C-terminal C-Ala domain. The editing domain removes incorrectly charged amino acids, while the C-Ala domain, along with tRNA(Ala), serves as a bridge to cooperatively bring together the editing and aminoacylation centers thus stimulating deacylation of misacylated tRNAs.</text>
</comment>
<keyword evidence="14" id="KW-1185">Reference proteome</keyword>
<evidence type="ECO:0000256" key="5">
    <source>
        <dbReference type="ARBA" id="ARBA00022840"/>
    </source>
</evidence>
<dbReference type="SUPFAM" id="SSF55186">
    <property type="entry name" value="ThrRS/AlaRS common domain"/>
    <property type="match status" value="1"/>
</dbReference>
<evidence type="ECO:0000313" key="13">
    <source>
        <dbReference type="EMBL" id="GAA4739989.1"/>
    </source>
</evidence>
<dbReference type="InterPro" id="IPR050058">
    <property type="entry name" value="Ala-tRNA_ligase"/>
</dbReference>
<keyword evidence="2 11" id="KW-0820">tRNA-binding</keyword>
<evidence type="ECO:0000256" key="9">
    <source>
        <dbReference type="ARBA" id="ARBA00024779"/>
    </source>
</evidence>
<dbReference type="Gene3D" id="3.10.310.40">
    <property type="match status" value="1"/>
</dbReference>
<dbReference type="Gene3D" id="3.30.930.10">
    <property type="entry name" value="Bira Bifunctional Protein, Domain 2"/>
    <property type="match status" value="1"/>
</dbReference>
<dbReference type="InterPro" id="IPR018165">
    <property type="entry name" value="Ala-tRNA-synth_IIc_core"/>
</dbReference>
<dbReference type="InterPro" id="IPR045864">
    <property type="entry name" value="aa-tRNA-synth_II/BPL/LPL"/>
</dbReference>
<dbReference type="SUPFAM" id="SSF101353">
    <property type="entry name" value="Putative anticodon-binding domain of alanyl-tRNA synthetase (AlaRS)"/>
    <property type="match status" value="1"/>
</dbReference>
<comment type="catalytic activity">
    <reaction evidence="10 11">
        <text>tRNA(Ala) + L-alanine + ATP = L-alanyl-tRNA(Ala) + AMP + diphosphate</text>
        <dbReference type="Rhea" id="RHEA:12540"/>
        <dbReference type="Rhea" id="RHEA-COMP:9657"/>
        <dbReference type="Rhea" id="RHEA-COMP:9923"/>
        <dbReference type="ChEBI" id="CHEBI:30616"/>
        <dbReference type="ChEBI" id="CHEBI:33019"/>
        <dbReference type="ChEBI" id="CHEBI:57972"/>
        <dbReference type="ChEBI" id="CHEBI:78442"/>
        <dbReference type="ChEBI" id="CHEBI:78497"/>
        <dbReference type="ChEBI" id="CHEBI:456215"/>
        <dbReference type="EC" id="6.1.1.7"/>
    </reaction>
</comment>
<dbReference type="RefSeq" id="WP_345312296.1">
    <property type="nucleotide sequence ID" value="NZ_BAABIE010000002.1"/>
</dbReference>
<dbReference type="Gene3D" id="6.10.250.550">
    <property type="match status" value="1"/>
</dbReference>
<evidence type="ECO:0000256" key="4">
    <source>
        <dbReference type="ARBA" id="ARBA00022741"/>
    </source>
</evidence>
<reference evidence="14" key="1">
    <citation type="journal article" date="2019" name="Int. J. Syst. Evol. Microbiol.">
        <title>The Global Catalogue of Microorganisms (GCM) 10K type strain sequencing project: providing services to taxonomists for standard genome sequencing and annotation.</title>
        <authorList>
            <consortium name="The Broad Institute Genomics Platform"/>
            <consortium name="The Broad Institute Genome Sequencing Center for Infectious Disease"/>
            <person name="Wu L."/>
            <person name="Ma J."/>
        </authorList>
    </citation>
    <scope>NUCLEOTIDE SEQUENCE [LARGE SCALE GENOMIC DNA]</scope>
    <source>
        <strain evidence="14">JCM 18077</strain>
    </source>
</reference>
<evidence type="ECO:0000256" key="6">
    <source>
        <dbReference type="ARBA" id="ARBA00022884"/>
    </source>
</evidence>
<dbReference type="SMART" id="SM00863">
    <property type="entry name" value="tRNA_SAD"/>
    <property type="match status" value="1"/>
</dbReference>
<feature type="domain" description="Alanyl-transfer RNA synthetases family profile" evidence="12">
    <location>
        <begin position="1"/>
        <end position="719"/>
    </location>
</feature>
<organism evidence="13 14">
    <name type="scientific">Gordonia alkaliphila</name>
    <dbReference type="NCBI Taxonomy" id="1053547"/>
    <lineage>
        <taxon>Bacteria</taxon>
        <taxon>Bacillati</taxon>
        <taxon>Actinomycetota</taxon>
        <taxon>Actinomycetes</taxon>
        <taxon>Mycobacteriales</taxon>
        <taxon>Gordoniaceae</taxon>
        <taxon>Gordonia</taxon>
    </lineage>
</organism>
<dbReference type="Pfam" id="PF02272">
    <property type="entry name" value="DHHA1"/>
    <property type="match status" value="1"/>
</dbReference>
<dbReference type="Gene3D" id="3.30.54.20">
    <property type="match status" value="1"/>
</dbReference>
<evidence type="ECO:0000256" key="10">
    <source>
        <dbReference type="ARBA" id="ARBA00048300"/>
    </source>
</evidence>
<dbReference type="InterPro" id="IPR003156">
    <property type="entry name" value="DHHA1_dom"/>
</dbReference>
<feature type="binding site" evidence="11">
    <location>
        <position position="577"/>
    </location>
    <ligand>
        <name>Zn(2+)</name>
        <dbReference type="ChEBI" id="CHEBI:29105"/>
    </ligand>
</feature>
<dbReference type="PANTHER" id="PTHR11777">
    <property type="entry name" value="ALANYL-TRNA SYNTHETASE"/>
    <property type="match status" value="1"/>
</dbReference>
<dbReference type="CDD" id="cd00673">
    <property type="entry name" value="AlaRS_core"/>
    <property type="match status" value="1"/>
</dbReference>
<dbReference type="GO" id="GO:0016874">
    <property type="term" value="F:ligase activity"/>
    <property type="evidence" value="ECO:0007669"/>
    <property type="project" value="UniProtKB-KW"/>
</dbReference>
<feature type="binding site" evidence="11">
    <location>
        <position position="573"/>
    </location>
    <ligand>
        <name>Zn(2+)</name>
        <dbReference type="ChEBI" id="CHEBI:29105"/>
    </ligand>
</feature>
<evidence type="ECO:0000256" key="1">
    <source>
        <dbReference type="ARBA" id="ARBA00008226"/>
    </source>
</evidence>
<evidence type="ECO:0000313" key="14">
    <source>
        <dbReference type="Proteomes" id="UP001500822"/>
    </source>
</evidence>
<dbReference type="InterPro" id="IPR002318">
    <property type="entry name" value="Ala-tRNA-lgiase_IIc"/>
</dbReference>
<dbReference type="EC" id="6.1.1.7" evidence="11"/>
<gene>
    <name evidence="11 13" type="primary">alaS</name>
    <name evidence="13" type="ORF">GCM10023217_04860</name>
</gene>
<dbReference type="Gene3D" id="3.30.980.10">
    <property type="entry name" value="Threonyl-trna Synthetase, Chain A, domain 2"/>
    <property type="match status" value="1"/>
</dbReference>
<sequence length="888" mass="95302">MQTHEIRKRFLDHFIRAGHTEVPSASLILDDPNLLFVNAGMVPFKPYFLGDQTPPFPRATSVQKCVRTLDIEEVGVTTRHNTFFQMAGNFAFGDYFKREAIEFAWSLLTDPVEQGGYGMDPERLWPTVYVDDDEAEGIWRDVIGVPAERIQRRGMADNFWSMGVPGPCGPCSEIFYDRGPEYGVEGGPEADEDRYIEIWNLVFMQDERGEGTSKDDYEILGPLPKKNIDTGMGIERVACLLQGVDNVYETDLLKPVIDLASALSGRVYGAGNAEDDVRFRVIADHSRTAVMLIGDGVIPGNDGRGYVLRRLLRRVVRSMRLLGATAPTMAAIVEKVIENMSPAYPELAEQHDHILTVAVAEETSFGRTLASGSVLFAEAASATKAAGRERISGDDAFTLHDTYGFPIDLTLEMAAEAGLQVDREGFTELMAEQRRRAKADAAARKSGHADLSAYRDFLDRGPTEFTGFTELVSNARVLGMVADGERVLAATPGTEVELVLDRTPLYAESGGQTADIGTITTTGGARLAVKDVQKLNKQVWLHRGVVEAGEIVEGDEVLASVDSGWRHGATQGHSGTHLVHAALRQVLGPTATQAGSLNRPGYLRFDFHASSPLSDDQRAQIEQISNEAVAANYTVNTFETDLAKAKEMGALALFGENYGDDVRVVEIGGPFSMELCGGTHVGTSAQIGPVTVIGEGSVGSGVRRVEAYVGMDSLRYLSKERALMAGLSASLKVPSEQVPDRVEQLVTRLKEAEKALDAVRAEQARAAVGSLIDDAESVGGTLVVAGRVGDGVDANGLRTLVTELRGKVADRDAVVALFAVDGAKVPFVVATTAAARDRGLKAGALVGEVAPLVSGRGGGKPDLAQGSGSDAAGIDAALRRIRDIIGEQ</sequence>
<dbReference type="InterPro" id="IPR023033">
    <property type="entry name" value="Ala_tRNA_ligase_euk/bac"/>
</dbReference>
<keyword evidence="8 11" id="KW-0030">Aminoacyl-tRNA synthetase</keyword>
<dbReference type="SUPFAM" id="SSF50447">
    <property type="entry name" value="Translation proteins"/>
    <property type="match status" value="1"/>
</dbReference>
<feature type="binding site" evidence="11">
    <location>
        <position position="676"/>
    </location>
    <ligand>
        <name>Zn(2+)</name>
        <dbReference type="ChEBI" id="CHEBI:29105"/>
    </ligand>
</feature>
<keyword evidence="11" id="KW-0862">Zinc</keyword>
<keyword evidence="11" id="KW-0479">Metal-binding</keyword>
<comment type="caution">
    <text evidence="13">The sequence shown here is derived from an EMBL/GenBank/DDBJ whole genome shotgun (WGS) entry which is preliminary data.</text>
</comment>
<dbReference type="Proteomes" id="UP001500822">
    <property type="component" value="Unassembled WGS sequence"/>
</dbReference>
<accession>A0ABP8YUL0</accession>
<dbReference type="SUPFAM" id="SSF55681">
    <property type="entry name" value="Class II aaRS and biotin synthetases"/>
    <property type="match status" value="1"/>
</dbReference>
<evidence type="ECO:0000256" key="7">
    <source>
        <dbReference type="ARBA" id="ARBA00022917"/>
    </source>
</evidence>
<proteinExistence type="inferred from homology"/>
<keyword evidence="5 11" id="KW-0067">ATP-binding</keyword>
<protein>
    <recommendedName>
        <fullName evidence="11">Alanine--tRNA ligase</fullName>
        <ecNumber evidence="11">6.1.1.7</ecNumber>
    </recommendedName>
    <alternativeName>
        <fullName evidence="11">Alanyl-tRNA synthetase</fullName>
        <shortName evidence="11">AlaRS</shortName>
    </alternativeName>
</protein>
<keyword evidence="6 11" id="KW-0694">RNA-binding</keyword>
<evidence type="ECO:0000256" key="2">
    <source>
        <dbReference type="ARBA" id="ARBA00022555"/>
    </source>
</evidence>
<dbReference type="PROSITE" id="PS50860">
    <property type="entry name" value="AA_TRNA_LIGASE_II_ALA"/>
    <property type="match status" value="1"/>
</dbReference>
<dbReference type="Pfam" id="PF07973">
    <property type="entry name" value="tRNA_SAD"/>
    <property type="match status" value="1"/>
</dbReference>